<evidence type="ECO:0000259" key="14">
    <source>
        <dbReference type="Pfam" id="PF22614"/>
    </source>
</evidence>
<keyword evidence="6" id="KW-0630">Potassium</keyword>
<feature type="non-terminal residue" evidence="15">
    <location>
        <position position="460"/>
    </location>
</feature>
<keyword evidence="2" id="KW-0813">Transport</keyword>
<evidence type="ECO:0000256" key="9">
    <source>
        <dbReference type="ARBA" id="ARBA00023136"/>
    </source>
</evidence>
<evidence type="ECO:0000256" key="4">
    <source>
        <dbReference type="ARBA" id="ARBA00022692"/>
    </source>
</evidence>
<dbReference type="SUPFAM" id="SSF81324">
    <property type="entry name" value="Voltage-gated potassium channels"/>
    <property type="match status" value="1"/>
</dbReference>
<evidence type="ECO:0000256" key="10">
    <source>
        <dbReference type="ARBA" id="ARBA00023303"/>
    </source>
</evidence>
<evidence type="ECO:0008006" key="17">
    <source>
        <dbReference type="Google" id="ProtNLM"/>
    </source>
</evidence>
<dbReference type="Gene3D" id="3.40.50.720">
    <property type="entry name" value="NAD(P)-binding Rossmann-like Domain"/>
    <property type="match status" value="1"/>
</dbReference>
<dbReference type="InterPro" id="IPR003148">
    <property type="entry name" value="RCK_N"/>
</dbReference>
<feature type="transmembrane region" description="Helical" evidence="12">
    <location>
        <begin position="176"/>
        <end position="195"/>
    </location>
</feature>
<feature type="transmembrane region" description="Helical" evidence="12">
    <location>
        <begin position="207"/>
        <end position="232"/>
    </location>
</feature>
<keyword evidence="5" id="KW-0631">Potassium channel</keyword>
<evidence type="ECO:0000256" key="3">
    <source>
        <dbReference type="ARBA" id="ARBA00022538"/>
    </source>
</evidence>
<accession>A0ABN9TNP9</accession>
<dbReference type="Pfam" id="PF07885">
    <property type="entry name" value="Ion_trans_2"/>
    <property type="match status" value="1"/>
</dbReference>
<comment type="subcellular location">
    <subcellularLocation>
        <location evidence="1">Membrane</location>
        <topology evidence="1">Multi-pass membrane protein</topology>
    </subcellularLocation>
</comment>
<feature type="transmembrane region" description="Helical" evidence="12">
    <location>
        <begin position="134"/>
        <end position="156"/>
    </location>
</feature>
<reference evidence="15" key="1">
    <citation type="submission" date="2023-10" db="EMBL/GenBank/DDBJ databases">
        <authorList>
            <person name="Chen Y."/>
            <person name="Shah S."/>
            <person name="Dougan E. K."/>
            <person name="Thang M."/>
            <person name="Chan C."/>
        </authorList>
    </citation>
    <scope>NUCLEOTIDE SEQUENCE [LARGE SCALE GENOMIC DNA]</scope>
</reference>
<evidence type="ECO:0000256" key="5">
    <source>
        <dbReference type="ARBA" id="ARBA00022826"/>
    </source>
</evidence>
<keyword evidence="3" id="KW-0633">Potassium transport</keyword>
<dbReference type="PANTHER" id="PTHR10027:SF10">
    <property type="entry name" value="SLOWPOKE 2, ISOFORM D"/>
    <property type="match status" value="1"/>
</dbReference>
<dbReference type="InterPro" id="IPR047871">
    <property type="entry name" value="K_chnl_Slo-like"/>
</dbReference>
<keyword evidence="10" id="KW-0407">Ion channel</keyword>
<keyword evidence="16" id="KW-1185">Reference proteome</keyword>
<dbReference type="PANTHER" id="PTHR10027">
    <property type="entry name" value="CALCIUM-ACTIVATED POTASSIUM CHANNEL ALPHA CHAIN"/>
    <property type="match status" value="1"/>
</dbReference>
<dbReference type="Proteomes" id="UP001189429">
    <property type="component" value="Unassembled WGS sequence"/>
</dbReference>
<comment type="caution">
    <text evidence="15">The sequence shown here is derived from an EMBL/GenBank/DDBJ whole genome shotgun (WGS) entry which is preliminary data.</text>
</comment>
<feature type="transmembrane region" description="Helical" evidence="12">
    <location>
        <begin position="42"/>
        <end position="60"/>
    </location>
</feature>
<evidence type="ECO:0000313" key="15">
    <source>
        <dbReference type="EMBL" id="CAK0847520.1"/>
    </source>
</evidence>
<evidence type="ECO:0000259" key="13">
    <source>
        <dbReference type="Pfam" id="PF07885"/>
    </source>
</evidence>
<feature type="domain" description="RCK N-terminal" evidence="14">
    <location>
        <begin position="247"/>
        <end position="374"/>
    </location>
</feature>
<evidence type="ECO:0000256" key="11">
    <source>
        <dbReference type="ARBA" id="ARBA00034430"/>
    </source>
</evidence>
<evidence type="ECO:0000256" key="6">
    <source>
        <dbReference type="ARBA" id="ARBA00022958"/>
    </source>
</evidence>
<protein>
    <recommendedName>
        <fullName evidence="17">Potassium channel domain-containing protein</fullName>
    </recommendedName>
</protein>
<feature type="transmembrane region" description="Helical" evidence="12">
    <location>
        <begin position="12"/>
        <end position="30"/>
    </location>
</feature>
<evidence type="ECO:0000313" key="16">
    <source>
        <dbReference type="Proteomes" id="UP001189429"/>
    </source>
</evidence>
<comment type="catalytic activity">
    <reaction evidence="11">
        <text>K(+)(in) = K(+)(out)</text>
        <dbReference type="Rhea" id="RHEA:29463"/>
        <dbReference type="ChEBI" id="CHEBI:29103"/>
    </reaction>
</comment>
<keyword evidence="7 12" id="KW-1133">Transmembrane helix</keyword>
<evidence type="ECO:0000256" key="7">
    <source>
        <dbReference type="ARBA" id="ARBA00022989"/>
    </source>
</evidence>
<dbReference type="EMBL" id="CAUYUJ010014905">
    <property type="protein sequence ID" value="CAK0847520.1"/>
    <property type="molecule type" value="Genomic_DNA"/>
</dbReference>
<name>A0ABN9TNP9_9DINO</name>
<evidence type="ECO:0000256" key="1">
    <source>
        <dbReference type="ARBA" id="ARBA00004141"/>
    </source>
</evidence>
<keyword evidence="4 12" id="KW-0812">Transmembrane</keyword>
<keyword evidence="8" id="KW-0406">Ion transport</keyword>
<dbReference type="Pfam" id="PF22614">
    <property type="entry name" value="Slo-like_RCK"/>
    <property type="match status" value="1"/>
</dbReference>
<proteinExistence type="predicted"/>
<feature type="domain" description="Potassium channel" evidence="13">
    <location>
        <begin position="156"/>
        <end position="231"/>
    </location>
</feature>
<evidence type="ECO:0000256" key="2">
    <source>
        <dbReference type="ARBA" id="ARBA00022448"/>
    </source>
</evidence>
<keyword evidence="9 12" id="KW-0472">Membrane</keyword>
<dbReference type="InterPro" id="IPR013099">
    <property type="entry name" value="K_chnl_dom"/>
</dbReference>
<evidence type="ECO:0000256" key="12">
    <source>
        <dbReference type="SAM" id="Phobius"/>
    </source>
</evidence>
<sequence>MHPQPRIPDFMFWVNALQIAFSMAEVAIFVSDTYVRAPQAVLLRLVEALGGAYCAFHALVRGVQNEFKLPRMFGVWAIVDVLTVPHMLQSALAPSPDGWLSPKFLQSVVVLQAWQQLQALGAASRSGDQEIRRLGLNFGLKSFCFIVCAASLILLLEVLGDPVDLRDGRIETNMGYIDLFLLIYWLIETVCTVGFGDYSPKTLPSKAVMIVCMLSGVTVFTLQLGNLLSIMAQERQGAGSFRKSYGKAHVVLLGGGVHQIDETFLLAFLEELFHESYRNTWPELVVLTLGAERVIKVKGLLNAALDRETRHCVKCLDGSPLSPQDLARCRCDSAHLVFVMANTTGVPDPVREDNENILRAVNVSMLYPRARVMVMLLAQTSKSRARSVGLRPQHCFSVVEGLSTLLANLMVTTGEAAIEAPVLRKYPWLRAYADGQGHEVYGLLPEAEFWGPPVCEFVEQ</sequence>
<dbReference type="Gene3D" id="1.10.287.70">
    <property type="match status" value="1"/>
</dbReference>
<evidence type="ECO:0000256" key="8">
    <source>
        <dbReference type="ARBA" id="ARBA00023065"/>
    </source>
</evidence>
<organism evidence="15 16">
    <name type="scientific">Prorocentrum cordatum</name>
    <dbReference type="NCBI Taxonomy" id="2364126"/>
    <lineage>
        <taxon>Eukaryota</taxon>
        <taxon>Sar</taxon>
        <taxon>Alveolata</taxon>
        <taxon>Dinophyceae</taxon>
        <taxon>Prorocentrales</taxon>
        <taxon>Prorocentraceae</taxon>
        <taxon>Prorocentrum</taxon>
    </lineage>
</organism>
<gene>
    <name evidence="15" type="ORF">PCOR1329_LOCUS40696</name>
</gene>